<proteinExistence type="predicted"/>
<evidence type="ECO:0000313" key="1">
    <source>
        <dbReference type="EMBL" id="GAM73489.1"/>
    </source>
</evidence>
<accession>A0A0B8QFT9</accession>
<reference evidence="1 2" key="1">
    <citation type="submission" date="2015-01" db="EMBL/GenBank/DDBJ databases">
        <title>Vibrio sp. C94 JCM 19241 whole genome shotgun sequence.</title>
        <authorList>
            <person name="Sawabe T."/>
            <person name="Meirelles P."/>
            <person name="Feng G."/>
            <person name="Sayaka M."/>
            <person name="Hattori M."/>
            <person name="Ohkuma M."/>
        </authorList>
    </citation>
    <scope>NUCLEOTIDE SEQUENCE [LARGE SCALE GENOMIC DNA]</scope>
    <source>
        <strain evidence="2">JCM 19241</strain>
    </source>
</reference>
<organism evidence="1 2">
    <name type="scientific">Vibrio ishigakensis</name>
    <dbReference type="NCBI Taxonomy" id="1481914"/>
    <lineage>
        <taxon>Bacteria</taxon>
        <taxon>Pseudomonadati</taxon>
        <taxon>Pseudomonadota</taxon>
        <taxon>Gammaproteobacteria</taxon>
        <taxon>Vibrionales</taxon>
        <taxon>Vibrionaceae</taxon>
        <taxon>Vibrio</taxon>
    </lineage>
</organism>
<name>A0A0B8QFT9_9VIBR</name>
<sequence length="43" mass="4859">MHGAKEGLYLLDVMGNVGGFLVQFRDEIKCVAILRLIPRVMRV</sequence>
<comment type="caution">
    <text evidence="1">The sequence shown here is derived from an EMBL/GenBank/DDBJ whole genome shotgun (WGS) entry which is preliminary data.</text>
</comment>
<gene>
    <name evidence="1" type="ORF">JCM19241_2944</name>
</gene>
<evidence type="ECO:0000313" key="2">
    <source>
        <dbReference type="Proteomes" id="UP000031666"/>
    </source>
</evidence>
<dbReference type="STRING" id="1481914.JCM19241_2944"/>
<dbReference type="EMBL" id="BBSC01000001">
    <property type="protein sequence ID" value="GAM73489.1"/>
    <property type="molecule type" value="Genomic_DNA"/>
</dbReference>
<reference evidence="1 2" key="2">
    <citation type="submission" date="2015-01" db="EMBL/GenBank/DDBJ databases">
        <authorList>
            <consortium name="NBRP consortium"/>
            <person name="Sawabe T."/>
            <person name="Meirelles P."/>
            <person name="Feng G."/>
            <person name="Sayaka M."/>
            <person name="Hattori M."/>
            <person name="Ohkuma M."/>
        </authorList>
    </citation>
    <scope>NUCLEOTIDE SEQUENCE [LARGE SCALE GENOMIC DNA]</scope>
    <source>
        <strain evidence="2">JCM 19241</strain>
    </source>
</reference>
<dbReference type="Proteomes" id="UP000031666">
    <property type="component" value="Unassembled WGS sequence"/>
</dbReference>
<protein>
    <submittedName>
        <fullName evidence="1">Uncharacterized protein</fullName>
    </submittedName>
</protein>
<dbReference type="AlphaFoldDB" id="A0A0B8QFT9"/>